<dbReference type="InterPro" id="IPR000594">
    <property type="entry name" value="ThiF_NAD_FAD-bd"/>
</dbReference>
<dbReference type="InterPro" id="IPR035985">
    <property type="entry name" value="Ubiquitin-activating_enz"/>
</dbReference>
<keyword evidence="9" id="KW-0175">Coiled coil</keyword>
<name>A0A7R9HML3_9NEOP</name>
<dbReference type="CDD" id="cd00757">
    <property type="entry name" value="ThiF_MoeB_HesA_family"/>
    <property type="match status" value="1"/>
</dbReference>
<evidence type="ECO:0000256" key="2">
    <source>
        <dbReference type="ARBA" id="ARBA00005339"/>
    </source>
</evidence>
<evidence type="ECO:0000256" key="8">
    <source>
        <dbReference type="ARBA" id="ARBA00022840"/>
    </source>
</evidence>
<dbReference type="Pfam" id="PF00899">
    <property type="entry name" value="ThiF"/>
    <property type="match status" value="1"/>
</dbReference>
<keyword evidence="7" id="KW-0862">Zinc</keyword>
<keyword evidence="6" id="KW-0833">Ubl conjugation pathway</keyword>
<proteinExistence type="inferred from homology"/>
<evidence type="ECO:0000256" key="5">
    <source>
        <dbReference type="ARBA" id="ARBA00022741"/>
    </source>
</evidence>
<keyword evidence="8" id="KW-0067">ATP-binding</keyword>
<evidence type="ECO:0000256" key="1">
    <source>
        <dbReference type="ARBA" id="ARBA00003700"/>
    </source>
</evidence>
<dbReference type="SUPFAM" id="SSF69572">
    <property type="entry name" value="Activating enzymes of the ubiquitin-like proteins"/>
    <property type="match status" value="1"/>
</dbReference>
<feature type="coiled-coil region" evidence="9">
    <location>
        <begin position="130"/>
        <end position="157"/>
    </location>
</feature>
<dbReference type="InterPro" id="IPR045886">
    <property type="entry name" value="ThiF/MoeB/HesA"/>
</dbReference>
<dbReference type="GO" id="GO:0005524">
    <property type="term" value="F:ATP binding"/>
    <property type="evidence" value="ECO:0007669"/>
    <property type="project" value="UniProtKB-KW"/>
</dbReference>
<protein>
    <recommendedName>
        <fullName evidence="3">Ubiquitin-like modifier-activating enzyme 5</fullName>
    </recommendedName>
</protein>
<comment type="function">
    <text evidence="1">E1-like enzyme which activates UFM1.</text>
</comment>
<evidence type="ECO:0000259" key="10">
    <source>
        <dbReference type="Pfam" id="PF00899"/>
    </source>
</evidence>
<gene>
    <name evidence="11" type="ORF">TMSB3V08_LOCUS4878</name>
</gene>
<keyword evidence="5" id="KW-0547">Nucleotide-binding</keyword>
<dbReference type="EMBL" id="OB793622">
    <property type="protein sequence ID" value="CAD7428061.1"/>
    <property type="molecule type" value="Genomic_DNA"/>
</dbReference>
<dbReference type="PANTHER" id="PTHR10953">
    <property type="entry name" value="UBIQUITIN-ACTIVATING ENZYME E1"/>
    <property type="match status" value="1"/>
</dbReference>
<evidence type="ECO:0000256" key="7">
    <source>
        <dbReference type="ARBA" id="ARBA00022833"/>
    </source>
</evidence>
<keyword evidence="4" id="KW-0479">Metal-binding</keyword>
<organism evidence="11">
    <name type="scientific">Timema monikensis</name>
    <dbReference type="NCBI Taxonomy" id="170555"/>
    <lineage>
        <taxon>Eukaryota</taxon>
        <taxon>Metazoa</taxon>
        <taxon>Ecdysozoa</taxon>
        <taxon>Arthropoda</taxon>
        <taxon>Hexapoda</taxon>
        <taxon>Insecta</taxon>
        <taxon>Pterygota</taxon>
        <taxon>Neoptera</taxon>
        <taxon>Polyneoptera</taxon>
        <taxon>Phasmatodea</taxon>
        <taxon>Timematodea</taxon>
        <taxon>Timematoidea</taxon>
        <taxon>Timematidae</taxon>
        <taxon>Timema</taxon>
    </lineage>
</organism>
<evidence type="ECO:0000313" key="11">
    <source>
        <dbReference type="EMBL" id="CAD7428061.1"/>
    </source>
</evidence>
<evidence type="ECO:0000256" key="3">
    <source>
        <dbReference type="ARBA" id="ARBA00016279"/>
    </source>
</evidence>
<dbReference type="FunFam" id="3.40.50.720:FF:000066">
    <property type="entry name" value="Putative ubiquitin-like modifier-activating enzyme 5"/>
    <property type="match status" value="1"/>
</dbReference>
<accession>A0A7R9HML3</accession>
<feature type="domain" description="THIF-type NAD/FAD binding fold" evidence="10">
    <location>
        <begin position="182"/>
        <end position="431"/>
    </location>
</feature>
<dbReference type="AlphaFoldDB" id="A0A7R9HML3"/>
<evidence type="ECO:0000256" key="6">
    <source>
        <dbReference type="ARBA" id="ARBA00022786"/>
    </source>
</evidence>
<reference evidence="11" key="1">
    <citation type="submission" date="2020-11" db="EMBL/GenBank/DDBJ databases">
        <authorList>
            <person name="Tran Van P."/>
        </authorList>
    </citation>
    <scope>NUCLEOTIDE SEQUENCE</scope>
</reference>
<sequence>MRKAISPDERLAVTLRYLATGYSFEDSRFSSYIAATTISEIVEETCDALCVCLKEYIKLHNYTRKMRMDDYMPRGSVDIELQETGVTISGACRNEGVALHSLCSSNTSRNSADRAKCEFTLTAVTLKFFKNRINMTLVQLQQRIKELEEQLKQEKIKHEGVQQPVRDKISQMSSEVVDSNPYSRLMALKRMGIVDNYEKIREFTVAVVGVGGVGSVTAEMLTRCGIGKLLLFDYDKVELANMNRLFFQPHQAGLSKVEAAAKTLVSINPDVAMETYNYNITTMDNFQDFMNRISHGSLSGGPVDLVLSCVDNFEARMAINSACNELNMSWFESGVSENAVSGHIQFIVPGDTACFACAPPLIVASNIDEKTLKRDGVCAASLPTTMGIVAGFLVQNTLKYLLGFGEVTYYLGYSALTDFFPTMRLRPNTMCDDNHCRQRQAEFQAKPPVQKEGTGAAVSGGHEVVHEDNDWGITLVDETVEVEDSSHGDVALGLVAGIKTAYSIPAPEVSSTLTNEANLDTSISLEELMAQMKSI</sequence>
<dbReference type="Gene3D" id="3.40.50.720">
    <property type="entry name" value="NAD(P)-binding Rossmann-like Domain"/>
    <property type="match status" value="1"/>
</dbReference>
<dbReference type="PANTHER" id="PTHR10953:SF9">
    <property type="entry name" value="UBIQUITIN-LIKE MODIFIER-ACTIVATING ENZYME 5"/>
    <property type="match status" value="1"/>
</dbReference>
<dbReference type="GO" id="GO:0071566">
    <property type="term" value="F:UFM1 activating enzyme activity"/>
    <property type="evidence" value="ECO:0007669"/>
    <property type="project" value="TreeGrafter"/>
</dbReference>
<dbReference type="GO" id="GO:0005829">
    <property type="term" value="C:cytosol"/>
    <property type="evidence" value="ECO:0007669"/>
    <property type="project" value="TreeGrafter"/>
</dbReference>
<evidence type="ECO:0000256" key="4">
    <source>
        <dbReference type="ARBA" id="ARBA00022723"/>
    </source>
</evidence>
<dbReference type="GO" id="GO:0071569">
    <property type="term" value="P:protein ufmylation"/>
    <property type="evidence" value="ECO:0007669"/>
    <property type="project" value="TreeGrafter"/>
</dbReference>
<dbReference type="PROSITE" id="PS00065">
    <property type="entry name" value="D_2_HYDROXYACID_DH_1"/>
    <property type="match status" value="1"/>
</dbReference>
<comment type="similarity">
    <text evidence="2">Belongs to the ubiquitin-activating E1 family. UBA5 subfamily.</text>
</comment>
<evidence type="ECO:0000256" key="9">
    <source>
        <dbReference type="SAM" id="Coils"/>
    </source>
</evidence>
<dbReference type="GO" id="GO:0046872">
    <property type="term" value="F:metal ion binding"/>
    <property type="evidence" value="ECO:0007669"/>
    <property type="project" value="UniProtKB-KW"/>
</dbReference>
<dbReference type="InterPro" id="IPR029752">
    <property type="entry name" value="D-isomer_DH_CS1"/>
</dbReference>